<feature type="non-terminal residue" evidence="19">
    <location>
        <position position="1"/>
    </location>
</feature>
<keyword evidence="10" id="KW-0249">Electron transport</keyword>
<evidence type="ECO:0000256" key="13">
    <source>
        <dbReference type="ARBA" id="ARBA00023136"/>
    </source>
</evidence>
<gene>
    <name evidence="19" type="ORF">AMORRO_LOCUS13150</name>
</gene>
<evidence type="ECO:0000256" key="17">
    <source>
        <dbReference type="SAM" id="MobiDB-lite"/>
    </source>
</evidence>
<proteinExistence type="inferred from homology"/>
<keyword evidence="8" id="KW-0999">Mitochondrion inner membrane</keyword>
<evidence type="ECO:0000256" key="8">
    <source>
        <dbReference type="ARBA" id="ARBA00022792"/>
    </source>
</evidence>
<dbReference type="PANTHER" id="PTHR40637">
    <property type="entry name" value="ESSS SUBUNIT OF NADH:UBIQUINONE OXIDOREDUCTASE (COMPLEX I) PROTEIN"/>
    <property type="match status" value="1"/>
</dbReference>
<keyword evidence="20" id="KW-1185">Reference proteome</keyword>
<feature type="region of interest" description="Disordered" evidence="17">
    <location>
        <begin position="21"/>
        <end position="50"/>
    </location>
</feature>
<evidence type="ECO:0000256" key="7">
    <source>
        <dbReference type="ARBA" id="ARBA00022692"/>
    </source>
</evidence>
<keyword evidence="9" id="KW-0809">Transit peptide</keyword>
<reference evidence="19" key="1">
    <citation type="submission" date="2021-06" db="EMBL/GenBank/DDBJ databases">
        <authorList>
            <person name="Kallberg Y."/>
            <person name="Tangrot J."/>
            <person name="Rosling A."/>
        </authorList>
    </citation>
    <scope>NUCLEOTIDE SEQUENCE</scope>
    <source>
        <strain evidence="19">CL551</strain>
    </source>
</reference>
<dbReference type="GO" id="GO:0005743">
    <property type="term" value="C:mitochondrial inner membrane"/>
    <property type="evidence" value="ECO:0007669"/>
    <property type="project" value="UniProtKB-SubCell"/>
</dbReference>
<name>A0A9N9I263_9GLOM</name>
<evidence type="ECO:0000256" key="12">
    <source>
        <dbReference type="ARBA" id="ARBA00023128"/>
    </source>
</evidence>
<keyword evidence="11 18" id="KW-1133">Transmembrane helix</keyword>
<evidence type="ECO:0000256" key="9">
    <source>
        <dbReference type="ARBA" id="ARBA00022946"/>
    </source>
</evidence>
<feature type="transmembrane region" description="Helical" evidence="18">
    <location>
        <begin position="64"/>
        <end position="82"/>
    </location>
</feature>
<evidence type="ECO:0000313" key="19">
    <source>
        <dbReference type="EMBL" id="CAG8718042.1"/>
    </source>
</evidence>
<comment type="caution">
    <text evidence="19">The sequence shown here is derived from an EMBL/GenBank/DDBJ whole genome shotgun (WGS) entry which is preliminary data.</text>
</comment>
<evidence type="ECO:0000256" key="3">
    <source>
        <dbReference type="ARBA" id="ARBA00008915"/>
    </source>
</evidence>
<protein>
    <recommendedName>
        <fullName evidence="4">NADH dehydrogenase [ubiquinone] 1 beta subcomplex subunit 11, mitochondrial</fullName>
    </recommendedName>
    <alternativeName>
        <fullName evidence="15">Complex I-ESSS</fullName>
    </alternativeName>
    <alternativeName>
        <fullName evidence="14">NADH-ubiquinone oxidoreductase ESSS subunit</fullName>
    </alternativeName>
</protein>
<evidence type="ECO:0000256" key="16">
    <source>
        <dbReference type="ARBA" id="ARBA00046528"/>
    </source>
</evidence>
<evidence type="ECO:0000256" key="1">
    <source>
        <dbReference type="ARBA" id="ARBA00003195"/>
    </source>
</evidence>
<evidence type="ECO:0000256" key="15">
    <source>
        <dbReference type="ARBA" id="ARBA00031387"/>
    </source>
</evidence>
<dbReference type="Pfam" id="PF10183">
    <property type="entry name" value="ESSS"/>
    <property type="match status" value="1"/>
</dbReference>
<dbReference type="Proteomes" id="UP000789342">
    <property type="component" value="Unassembled WGS sequence"/>
</dbReference>
<keyword evidence="13 18" id="KW-0472">Membrane</keyword>
<organism evidence="19 20">
    <name type="scientific">Acaulospora morrowiae</name>
    <dbReference type="NCBI Taxonomy" id="94023"/>
    <lineage>
        <taxon>Eukaryota</taxon>
        <taxon>Fungi</taxon>
        <taxon>Fungi incertae sedis</taxon>
        <taxon>Mucoromycota</taxon>
        <taxon>Glomeromycotina</taxon>
        <taxon>Glomeromycetes</taxon>
        <taxon>Diversisporales</taxon>
        <taxon>Acaulosporaceae</taxon>
        <taxon>Acaulospora</taxon>
    </lineage>
</organism>
<evidence type="ECO:0000256" key="4">
    <source>
        <dbReference type="ARBA" id="ARBA00018632"/>
    </source>
</evidence>
<keyword evidence="5" id="KW-0813">Transport</keyword>
<feature type="compositionally biased region" description="Basic and acidic residues" evidence="17">
    <location>
        <begin position="27"/>
        <end position="36"/>
    </location>
</feature>
<evidence type="ECO:0000256" key="11">
    <source>
        <dbReference type="ARBA" id="ARBA00022989"/>
    </source>
</evidence>
<keyword evidence="7 18" id="KW-0812">Transmembrane</keyword>
<dbReference type="OrthoDB" id="2147978at2759"/>
<comment type="subcellular location">
    <subcellularLocation>
        <location evidence="2">Mitochondrion inner membrane</location>
        <topology evidence="2">Single-pass membrane protein</topology>
    </subcellularLocation>
</comment>
<dbReference type="InterPro" id="IPR019329">
    <property type="entry name" value="NADH_UbQ_OxRdtase_ESSS_su"/>
</dbReference>
<evidence type="ECO:0000256" key="2">
    <source>
        <dbReference type="ARBA" id="ARBA00004434"/>
    </source>
</evidence>
<evidence type="ECO:0000313" key="20">
    <source>
        <dbReference type="Proteomes" id="UP000789342"/>
    </source>
</evidence>
<accession>A0A9N9I263</accession>
<evidence type="ECO:0000256" key="10">
    <source>
        <dbReference type="ARBA" id="ARBA00022982"/>
    </source>
</evidence>
<comment type="subunit">
    <text evidence="16">Complex I is composed of 45 different subunits. Interacts with BCAP31.</text>
</comment>
<evidence type="ECO:0000256" key="6">
    <source>
        <dbReference type="ARBA" id="ARBA00022660"/>
    </source>
</evidence>
<dbReference type="AlphaFoldDB" id="A0A9N9I263"/>
<dbReference type="PANTHER" id="PTHR40637:SF1">
    <property type="entry name" value="ESSS SUBUNIT OF NADH:UBIQUINONE OXIDOREDUCTASE (COMPLEX I) PROTEIN"/>
    <property type="match status" value="1"/>
</dbReference>
<keyword evidence="12" id="KW-0496">Mitochondrion</keyword>
<keyword evidence="6" id="KW-0679">Respiratory chain</keyword>
<comment type="similarity">
    <text evidence="3">Belongs to the complex I NDUFB11 subunit family.</text>
</comment>
<dbReference type="EMBL" id="CAJVPV010021482">
    <property type="protein sequence ID" value="CAG8718042.1"/>
    <property type="molecule type" value="Genomic_DNA"/>
</dbReference>
<sequence length="115" mass="13286">RNTSIIKTSCTSRQFFKLQRRNASGGHGDHGHHEPEWNEPSGYLFGEKPLPPGQKRVKEDWENIWYFGMGGCLLLGIVIAIYKPDTSIQSWALKEAEKRLKERNVSLDYPKTERK</sequence>
<comment type="function">
    <text evidence="1">Accessory subunit of the mitochondrial membrane respiratory chain NADH dehydrogenase (Complex I), that is believed not to be involved in catalysis. Complex I functions in the transfer of electrons from NADH to the respiratory chain. The immediate electron acceptor for the enzyme is believed to be ubiquinone.</text>
</comment>
<evidence type="ECO:0000256" key="14">
    <source>
        <dbReference type="ARBA" id="ARBA00030753"/>
    </source>
</evidence>
<evidence type="ECO:0000256" key="5">
    <source>
        <dbReference type="ARBA" id="ARBA00022448"/>
    </source>
</evidence>
<feature type="non-terminal residue" evidence="19">
    <location>
        <position position="115"/>
    </location>
</feature>
<evidence type="ECO:0000256" key="18">
    <source>
        <dbReference type="SAM" id="Phobius"/>
    </source>
</evidence>